<dbReference type="Proteomes" id="UP001329915">
    <property type="component" value="Chromosome"/>
</dbReference>
<evidence type="ECO:0008006" key="3">
    <source>
        <dbReference type="Google" id="ProtNLM"/>
    </source>
</evidence>
<sequence length="167" mass="19000">MKRYLLGLLLMVLIVSGCGRFDLFTTPRINITARVSRLTQEEFESVGTAGIDNPSINDFRKLEFQVKISNSSHVTDKELEVPTVQDFQAALDKDTHRAWSGGSSYRNADGEKVSLAEYHAFIYARGLSEEELRVMLIPLQISIGWRNKDGSRFSQDYYLGQVLEFKE</sequence>
<gene>
    <name evidence="1" type="ORF">MFMK1_003611</name>
</gene>
<dbReference type="EMBL" id="CP121694">
    <property type="protein sequence ID" value="WRO23743.1"/>
    <property type="molecule type" value="Genomic_DNA"/>
</dbReference>
<reference evidence="1 2" key="1">
    <citation type="submission" date="2023-04" db="EMBL/GenBank/DDBJ databases">
        <authorList>
            <person name="Hsu D."/>
        </authorList>
    </citation>
    <scope>NUCLEOTIDE SEQUENCE [LARGE SCALE GENOMIC DNA]</scope>
    <source>
        <strain evidence="1 2">MK1</strain>
    </source>
</reference>
<proteinExistence type="predicted"/>
<name>A0AAU0URK5_9FIRM</name>
<protein>
    <recommendedName>
        <fullName evidence="3">Lipoprotein</fullName>
    </recommendedName>
</protein>
<dbReference type="RefSeq" id="WP_366923119.1">
    <property type="nucleotide sequence ID" value="NZ_CP121694.1"/>
</dbReference>
<keyword evidence="2" id="KW-1185">Reference proteome</keyword>
<accession>A0AAU0URK5</accession>
<dbReference type="PROSITE" id="PS51257">
    <property type="entry name" value="PROKAR_LIPOPROTEIN"/>
    <property type="match status" value="1"/>
</dbReference>
<evidence type="ECO:0000313" key="1">
    <source>
        <dbReference type="EMBL" id="WRO23743.1"/>
    </source>
</evidence>
<organism evidence="1 2">
    <name type="scientific">Metallumcola ferriviriculae</name>
    <dbReference type="NCBI Taxonomy" id="3039180"/>
    <lineage>
        <taxon>Bacteria</taxon>
        <taxon>Bacillati</taxon>
        <taxon>Bacillota</taxon>
        <taxon>Clostridia</taxon>
        <taxon>Neomoorellales</taxon>
        <taxon>Desulfitibacteraceae</taxon>
        <taxon>Metallumcola</taxon>
    </lineage>
</organism>
<dbReference type="KEGG" id="dbc:MFMK1_003611"/>
<dbReference type="AlphaFoldDB" id="A0AAU0URK5"/>
<evidence type="ECO:0000313" key="2">
    <source>
        <dbReference type="Proteomes" id="UP001329915"/>
    </source>
</evidence>